<feature type="compositionally biased region" description="Basic and acidic residues" evidence="1">
    <location>
        <begin position="281"/>
        <end position="294"/>
    </location>
</feature>
<organism evidence="2">
    <name type="scientific">Tanacetum cinerariifolium</name>
    <name type="common">Dalmatian daisy</name>
    <name type="synonym">Chrysanthemum cinerariifolium</name>
    <dbReference type="NCBI Taxonomy" id="118510"/>
    <lineage>
        <taxon>Eukaryota</taxon>
        <taxon>Viridiplantae</taxon>
        <taxon>Streptophyta</taxon>
        <taxon>Embryophyta</taxon>
        <taxon>Tracheophyta</taxon>
        <taxon>Spermatophyta</taxon>
        <taxon>Magnoliopsida</taxon>
        <taxon>eudicotyledons</taxon>
        <taxon>Gunneridae</taxon>
        <taxon>Pentapetalae</taxon>
        <taxon>asterids</taxon>
        <taxon>campanulids</taxon>
        <taxon>Asterales</taxon>
        <taxon>Asteraceae</taxon>
        <taxon>Asteroideae</taxon>
        <taxon>Anthemideae</taxon>
        <taxon>Anthemidinae</taxon>
        <taxon>Tanacetum</taxon>
    </lineage>
</organism>
<sequence length="304" mass="34284">MGVNLIPTLRRDLLGDVKIPKRCDAFDGVAGRTTKLRNDILIFQQHHDLIFFDHVSYPLKCQIDYAVGGKLRDKSVEESWELIEDLALYDNESWNDPKYFTKLVKAITFPQDVPSTSDRHLVELENQVQLLMEAHIPPQPSVQVNKIASSCEICGGPHDTQYCIENPDKLLLIMHPHVTTKREVAFGFDVSVYFFDIYNQSLAFVAPPSPDYVPWPEHPPSPDYVPGPEHPPLPIEIPYVPEPEYPEYLAPYFDEAPLEDQPLPSDASPIAASPDYVADSDPEKYPEEDPKDNQADYPADGGDG</sequence>
<evidence type="ECO:0000313" key="2">
    <source>
        <dbReference type="EMBL" id="GEU84005.1"/>
    </source>
</evidence>
<feature type="region of interest" description="Disordered" evidence="1">
    <location>
        <begin position="250"/>
        <end position="304"/>
    </location>
</feature>
<protein>
    <submittedName>
        <fullName evidence="2">MAK10-like protein</fullName>
    </submittedName>
</protein>
<evidence type="ECO:0000256" key="1">
    <source>
        <dbReference type="SAM" id="MobiDB-lite"/>
    </source>
</evidence>
<name>A0A6L2NHA0_TANCI</name>
<dbReference type="AlphaFoldDB" id="A0A6L2NHA0"/>
<comment type="caution">
    <text evidence="2">The sequence shown here is derived from an EMBL/GenBank/DDBJ whole genome shotgun (WGS) entry which is preliminary data.</text>
</comment>
<reference evidence="2" key="1">
    <citation type="journal article" date="2019" name="Sci. Rep.">
        <title>Draft genome of Tanacetum cinerariifolium, the natural source of mosquito coil.</title>
        <authorList>
            <person name="Yamashiro T."/>
            <person name="Shiraishi A."/>
            <person name="Satake H."/>
            <person name="Nakayama K."/>
        </authorList>
    </citation>
    <scope>NUCLEOTIDE SEQUENCE</scope>
</reference>
<accession>A0A6L2NHA0</accession>
<proteinExistence type="predicted"/>
<gene>
    <name evidence="2" type="ORF">Tci_055983</name>
</gene>
<dbReference type="EMBL" id="BKCJ010008798">
    <property type="protein sequence ID" value="GEU84005.1"/>
    <property type="molecule type" value="Genomic_DNA"/>
</dbReference>